<gene>
    <name evidence="2" type="ORF">ABDJ40_13375</name>
</gene>
<protein>
    <recommendedName>
        <fullName evidence="4">Cobalt-zinc-cadmium resistance protein</fullName>
    </recommendedName>
</protein>
<evidence type="ECO:0000313" key="2">
    <source>
        <dbReference type="EMBL" id="MEO3713749.1"/>
    </source>
</evidence>
<evidence type="ECO:0008006" key="4">
    <source>
        <dbReference type="Google" id="ProtNLM"/>
    </source>
</evidence>
<feature type="chain" id="PRO_5047142980" description="Cobalt-zinc-cadmium resistance protein" evidence="1">
    <location>
        <begin position="21"/>
        <end position="120"/>
    </location>
</feature>
<accession>A0ABV0GFD0</accession>
<dbReference type="RefSeq" id="WP_347610449.1">
    <property type="nucleotide sequence ID" value="NZ_JBDPZC010000006.1"/>
</dbReference>
<dbReference type="Proteomes" id="UP001462640">
    <property type="component" value="Unassembled WGS sequence"/>
</dbReference>
<proteinExistence type="predicted"/>
<evidence type="ECO:0000313" key="3">
    <source>
        <dbReference type="Proteomes" id="UP001462640"/>
    </source>
</evidence>
<comment type="caution">
    <text evidence="2">The sequence shown here is derived from an EMBL/GenBank/DDBJ whole genome shotgun (WGS) entry which is preliminary data.</text>
</comment>
<keyword evidence="1" id="KW-0732">Signal</keyword>
<organism evidence="2 3">
    <name type="scientific">Roseateles flavus</name>
    <dbReference type="NCBI Taxonomy" id="3149041"/>
    <lineage>
        <taxon>Bacteria</taxon>
        <taxon>Pseudomonadati</taxon>
        <taxon>Pseudomonadota</taxon>
        <taxon>Betaproteobacteria</taxon>
        <taxon>Burkholderiales</taxon>
        <taxon>Sphaerotilaceae</taxon>
        <taxon>Roseateles</taxon>
    </lineage>
</organism>
<reference evidence="2 3" key="1">
    <citation type="submission" date="2024-05" db="EMBL/GenBank/DDBJ databases">
        <title>Roseateles sp. 2.12 16S ribosomal RNA gene Genome sequencing and assembly.</title>
        <authorList>
            <person name="Woo H."/>
        </authorList>
    </citation>
    <scope>NUCLEOTIDE SEQUENCE [LARGE SCALE GENOMIC DNA]</scope>
    <source>
        <strain evidence="2 3">2.12</strain>
    </source>
</reference>
<feature type="signal peptide" evidence="1">
    <location>
        <begin position="1"/>
        <end position="20"/>
    </location>
</feature>
<dbReference type="EMBL" id="JBDPZC010000006">
    <property type="protein sequence ID" value="MEO3713749.1"/>
    <property type="molecule type" value="Genomic_DNA"/>
</dbReference>
<evidence type="ECO:0000256" key="1">
    <source>
        <dbReference type="SAM" id="SignalP"/>
    </source>
</evidence>
<keyword evidence="3" id="KW-1185">Reference proteome</keyword>
<name>A0ABV0GFD0_9BURK</name>
<sequence length="120" mass="12662">MRRYIVLVMLIVLPLQFCWAAAAIYCSHESATSVTHFGHHGHQHQAGSQGEAGATVKAKVGSLVLDEDCSVCHSCAASGVLPSQLSHAECFGSAPALPTTLLFESYVPSGLERPDRSIAA</sequence>